<dbReference type="Pfam" id="PF03793">
    <property type="entry name" value="PASTA"/>
    <property type="match status" value="1"/>
</dbReference>
<feature type="domain" description="PASTA" evidence="1">
    <location>
        <begin position="88"/>
        <end position="157"/>
    </location>
</feature>
<dbReference type="EMBL" id="LR796586">
    <property type="protein sequence ID" value="CAB4153294.1"/>
    <property type="molecule type" value="Genomic_DNA"/>
</dbReference>
<proteinExistence type="predicted"/>
<sequence length="252" mass="26939">MTVRESWEDVKFQAIIDIDGALRSGYFPTGEGVVEGNPFIDFVWGNMPMEPNDDRDVELDSNLDNHIIATTAYQGFPLFTQGGIYDDTVPNVAVPDVINVLTGLAYSAVEAVGLQYSVTGSRTIGATAENDSYVYSQSPAPGTLVNEGATVSTVIYEYVAPVTTGPISAIRYDAALPAGDYKMYLIGRTVKPTVGDSVTTTGNGNTFYNSITWEVMSVVNDDAYNTGGTKVILRNAAVVTTNEGIGGTWTKV</sequence>
<protein>
    <submittedName>
        <fullName evidence="2">PASTA_pknB domain containing protein</fullName>
    </submittedName>
</protein>
<dbReference type="PROSITE" id="PS51178">
    <property type="entry name" value="PASTA"/>
    <property type="match status" value="1"/>
</dbReference>
<dbReference type="Gene3D" id="3.30.10.20">
    <property type="match status" value="1"/>
</dbReference>
<name>A0A6J5N2H4_9CAUD</name>
<evidence type="ECO:0000259" key="1">
    <source>
        <dbReference type="PROSITE" id="PS51178"/>
    </source>
</evidence>
<dbReference type="InterPro" id="IPR005543">
    <property type="entry name" value="PASTA_dom"/>
</dbReference>
<gene>
    <name evidence="2" type="ORF">UFOVP621_70</name>
</gene>
<accession>A0A6J5N2H4</accession>
<dbReference type="CDD" id="cd06577">
    <property type="entry name" value="PASTA_pknB"/>
    <property type="match status" value="1"/>
</dbReference>
<reference evidence="2" key="1">
    <citation type="submission" date="2020-04" db="EMBL/GenBank/DDBJ databases">
        <authorList>
            <person name="Chiriac C."/>
            <person name="Salcher M."/>
            <person name="Ghai R."/>
            <person name="Kavagutti S V."/>
        </authorList>
    </citation>
    <scope>NUCLEOTIDE SEQUENCE</scope>
</reference>
<organism evidence="2">
    <name type="scientific">uncultured Caudovirales phage</name>
    <dbReference type="NCBI Taxonomy" id="2100421"/>
    <lineage>
        <taxon>Viruses</taxon>
        <taxon>Duplodnaviria</taxon>
        <taxon>Heunggongvirae</taxon>
        <taxon>Uroviricota</taxon>
        <taxon>Caudoviricetes</taxon>
        <taxon>Peduoviridae</taxon>
        <taxon>Maltschvirus</taxon>
        <taxon>Maltschvirus maltsch</taxon>
    </lineage>
</organism>
<evidence type="ECO:0000313" key="2">
    <source>
        <dbReference type="EMBL" id="CAB4153294.1"/>
    </source>
</evidence>